<name>A0A392TH14_9FABA</name>
<feature type="compositionally biased region" description="Low complexity" evidence="1">
    <location>
        <begin position="63"/>
        <end position="74"/>
    </location>
</feature>
<reference evidence="2 3" key="1">
    <citation type="journal article" date="2018" name="Front. Plant Sci.">
        <title>Red Clover (Trifolium pratense) and Zigzag Clover (T. medium) - A Picture of Genomic Similarities and Differences.</title>
        <authorList>
            <person name="Dluhosova J."/>
            <person name="Istvanek J."/>
            <person name="Nedelnik J."/>
            <person name="Repkova J."/>
        </authorList>
    </citation>
    <scope>NUCLEOTIDE SEQUENCE [LARGE SCALE GENOMIC DNA]</scope>
    <source>
        <strain evidence="3">cv. 10/8</strain>
        <tissue evidence="2">Leaf</tissue>
    </source>
</reference>
<evidence type="ECO:0000313" key="2">
    <source>
        <dbReference type="EMBL" id="MCI60449.1"/>
    </source>
</evidence>
<sequence>MEVRRNGDTRTSLRMGLGLYCSYPLRIGTSLGKPKLYGFGFGKSKTRRRPASLPCLHEGATGGSSTLGSRTTIQ</sequence>
<feature type="region of interest" description="Disordered" evidence="1">
    <location>
        <begin position="43"/>
        <end position="74"/>
    </location>
</feature>
<protein>
    <submittedName>
        <fullName evidence="2">Uncharacterized protein</fullName>
    </submittedName>
</protein>
<accession>A0A392TH14</accession>
<dbReference type="EMBL" id="LXQA010581681">
    <property type="protein sequence ID" value="MCI60449.1"/>
    <property type="molecule type" value="Genomic_DNA"/>
</dbReference>
<proteinExistence type="predicted"/>
<evidence type="ECO:0000256" key="1">
    <source>
        <dbReference type="SAM" id="MobiDB-lite"/>
    </source>
</evidence>
<comment type="caution">
    <text evidence="2">The sequence shown here is derived from an EMBL/GenBank/DDBJ whole genome shotgun (WGS) entry which is preliminary data.</text>
</comment>
<keyword evidence="3" id="KW-1185">Reference proteome</keyword>
<organism evidence="2 3">
    <name type="scientific">Trifolium medium</name>
    <dbReference type="NCBI Taxonomy" id="97028"/>
    <lineage>
        <taxon>Eukaryota</taxon>
        <taxon>Viridiplantae</taxon>
        <taxon>Streptophyta</taxon>
        <taxon>Embryophyta</taxon>
        <taxon>Tracheophyta</taxon>
        <taxon>Spermatophyta</taxon>
        <taxon>Magnoliopsida</taxon>
        <taxon>eudicotyledons</taxon>
        <taxon>Gunneridae</taxon>
        <taxon>Pentapetalae</taxon>
        <taxon>rosids</taxon>
        <taxon>fabids</taxon>
        <taxon>Fabales</taxon>
        <taxon>Fabaceae</taxon>
        <taxon>Papilionoideae</taxon>
        <taxon>50 kb inversion clade</taxon>
        <taxon>NPAAA clade</taxon>
        <taxon>Hologalegina</taxon>
        <taxon>IRL clade</taxon>
        <taxon>Trifolieae</taxon>
        <taxon>Trifolium</taxon>
    </lineage>
</organism>
<dbReference type="AlphaFoldDB" id="A0A392TH14"/>
<dbReference type="Proteomes" id="UP000265520">
    <property type="component" value="Unassembled WGS sequence"/>
</dbReference>
<evidence type="ECO:0000313" key="3">
    <source>
        <dbReference type="Proteomes" id="UP000265520"/>
    </source>
</evidence>
<feature type="non-terminal residue" evidence="2">
    <location>
        <position position="74"/>
    </location>
</feature>